<dbReference type="Proteomes" id="UP000214880">
    <property type="component" value="Unassembled WGS sequence"/>
</dbReference>
<dbReference type="GO" id="GO:0051539">
    <property type="term" value="F:4 iron, 4 sulfur cluster binding"/>
    <property type="evidence" value="ECO:0007669"/>
    <property type="project" value="UniProtKB-UniRule"/>
</dbReference>
<evidence type="ECO:0000256" key="7">
    <source>
        <dbReference type="ARBA" id="ARBA00023014"/>
    </source>
</evidence>
<dbReference type="EMBL" id="FNHB01000001">
    <property type="protein sequence ID" value="SDL77560.1"/>
    <property type="molecule type" value="Genomic_DNA"/>
</dbReference>
<dbReference type="GO" id="GO:0006779">
    <property type="term" value="P:porphyrin-containing compound biosynthetic process"/>
    <property type="evidence" value="ECO:0007669"/>
    <property type="project" value="InterPro"/>
</dbReference>
<keyword evidence="9" id="KW-0004">4Fe-4S</keyword>
<dbReference type="OrthoDB" id="9808022at2"/>
<keyword evidence="9" id="KW-0963">Cytoplasm</keyword>
<evidence type="ECO:0000313" key="12">
    <source>
        <dbReference type="Proteomes" id="UP000214880"/>
    </source>
</evidence>
<keyword evidence="8 9" id="KW-0143">Chaperone</keyword>
<evidence type="ECO:0000256" key="5">
    <source>
        <dbReference type="ARBA" id="ARBA00022723"/>
    </source>
</evidence>
<gene>
    <name evidence="11" type="ORF">SAMN04488502_101796</name>
</gene>
<evidence type="ECO:0000256" key="4">
    <source>
        <dbReference type="ARBA" id="ARBA00022691"/>
    </source>
</evidence>
<evidence type="ECO:0000256" key="6">
    <source>
        <dbReference type="ARBA" id="ARBA00023004"/>
    </source>
</evidence>
<keyword evidence="5 9" id="KW-0479">Metal-binding</keyword>
<dbReference type="SFLD" id="SFLDF00562">
    <property type="entry name" value="HemN-like__clustered_with_heat"/>
    <property type="match status" value="1"/>
</dbReference>
<keyword evidence="7 9" id="KW-0411">Iron-sulfur</keyword>
<dbReference type="SUPFAM" id="SSF102114">
    <property type="entry name" value="Radical SAM enzymes"/>
    <property type="match status" value="1"/>
</dbReference>
<proteinExistence type="inferred from homology"/>
<evidence type="ECO:0000256" key="1">
    <source>
        <dbReference type="ARBA" id="ARBA00006100"/>
    </source>
</evidence>
<keyword evidence="3 9" id="KW-0349">Heme</keyword>
<dbReference type="STRING" id="146817.SAMN04488502_101796"/>
<dbReference type="Pfam" id="PF06969">
    <property type="entry name" value="HemN_C"/>
    <property type="match status" value="1"/>
</dbReference>
<dbReference type="GO" id="GO:0005737">
    <property type="term" value="C:cytoplasm"/>
    <property type="evidence" value="ECO:0007669"/>
    <property type="project" value="UniProtKB-SubCell"/>
</dbReference>
<evidence type="ECO:0000256" key="3">
    <source>
        <dbReference type="ARBA" id="ARBA00022617"/>
    </source>
</evidence>
<dbReference type="SFLD" id="SFLDG01082">
    <property type="entry name" value="B12-binding_domain_containing"/>
    <property type="match status" value="1"/>
</dbReference>
<sequence length="377" mass="41606">MSLGLYIHIPFCRRKCFYCDFPSYTGLEHLYSAYVAALCREIADQGGILSGAVVDTVFIGGGTPTVLSGKLLAAVMDSIRQAFKLADNTEISIEANPGTADRSMLDQLRQCGVNRMSFGVQSFSDPVLAALGRIHTAGEAVQAVELAQKAGFENLNLDLMYGLPDQSLHDLHDSLAMAYRLNVRHLSVYGLKVEEGTGFAYLANQGRLNLPDDELDDAMYEAVMDSMPKLGFARYEISNFARPGYQCRHNLKYWQYQPYLGLGAAAHSFIDGQRRANVSDVQTYIDSVSSGQPPVVLIEQPDRQTAMAEFCFLALRTVQGLSVSQFQHCFSCDFFSVYQFAVDRLVRKGAVIVAGDNVRLTALGMKFGNQVFSEFLL</sequence>
<organism evidence="11 12">
    <name type="scientific">Dendrosporobacter quercicolus</name>
    <dbReference type="NCBI Taxonomy" id="146817"/>
    <lineage>
        <taxon>Bacteria</taxon>
        <taxon>Bacillati</taxon>
        <taxon>Bacillota</taxon>
        <taxon>Negativicutes</taxon>
        <taxon>Selenomonadales</taxon>
        <taxon>Sporomusaceae</taxon>
        <taxon>Dendrosporobacter</taxon>
    </lineage>
</organism>
<dbReference type="AlphaFoldDB" id="A0A1G9MTJ6"/>
<evidence type="ECO:0000256" key="9">
    <source>
        <dbReference type="RuleBase" id="RU364116"/>
    </source>
</evidence>
<evidence type="ECO:0000256" key="8">
    <source>
        <dbReference type="ARBA" id="ARBA00023186"/>
    </source>
</evidence>
<dbReference type="GO" id="GO:0004109">
    <property type="term" value="F:coproporphyrinogen oxidase activity"/>
    <property type="evidence" value="ECO:0007669"/>
    <property type="project" value="InterPro"/>
</dbReference>
<evidence type="ECO:0000259" key="10">
    <source>
        <dbReference type="PROSITE" id="PS51918"/>
    </source>
</evidence>
<accession>A0A1G9MTJ6</accession>
<comment type="function">
    <text evidence="9">Probably acts as a heme chaperone, transferring heme to an unknown acceptor. Binds one molecule of heme per monomer, possibly covalently. Binds 1 [4Fe-4S] cluster. The cluster is coordinated with 3 cysteines and an exchangeable S-adenosyl-L-methionine.</text>
</comment>
<dbReference type="InterPro" id="IPR058240">
    <property type="entry name" value="rSAM_sf"/>
</dbReference>
<keyword evidence="4 9" id="KW-0949">S-adenosyl-L-methionine</keyword>
<feature type="domain" description="Radical SAM core" evidence="10">
    <location>
        <begin position="1"/>
        <end position="233"/>
    </location>
</feature>
<keyword evidence="6 9" id="KW-0408">Iron</keyword>
<dbReference type="PANTHER" id="PTHR13932:SF5">
    <property type="entry name" value="RADICAL S-ADENOSYL METHIONINE DOMAIN-CONTAINING PROTEIN 1, MITOCHONDRIAL"/>
    <property type="match status" value="1"/>
</dbReference>
<dbReference type="SFLD" id="SFLDS00029">
    <property type="entry name" value="Radical_SAM"/>
    <property type="match status" value="1"/>
</dbReference>
<dbReference type="PANTHER" id="PTHR13932">
    <property type="entry name" value="COPROPORPHYRINIGEN III OXIDASE"/>
    <property type="match status" value="1"/>
</dbReference>
<dbReference type="InterPro" id="IPR006638">
    <property type="entry name" value="Elp3/MiaA/NifB-like_rSAM"/>
</dbReference>
<comment type="similarity">
    <text evidence="1">Belongs to the anaerobic coproporphyrinogen-III oxidase family. HemW subfamily.</text>
</comment>
<dbReference type="InterPro" id="IPR007197">
    <property type="entry name" value="rSAM"/>
</dbReference>
<dbReference type="Gene3D" id="3.20.20.70">
    <property type="entry name" value="Aldolase class I"/>
    <property type="match status" value="1"/>
</dbReference>
<dbReference type="SFLD" id="SFLDF00288">
    <property type="entry name" value="HemN-like__clustered_with_nucl"/>
    <property type="match status" value="1"/>
</dbReference>
<dbReference type="NCBIfam" id="TIGR00539">
    <property type="entry name" value="hemN_rel"/>
    <property type="match status" value="1"/>
</dbReference>
<dbReference type="SMART" id="SM00729">
    <property type="entry name" value="Elp3"/>
    <property type="match status" value="1"/>
</dbReference>
<dbReference type="GO" id="GO:0046872">
    <property type="term" value="F:metal ion binding"/>
    <property type="evidence" value="ECO:0007669"/>
    <property type="project" value="UniProtKB-UniRule"/>
</dbReference>
<comment type="subcellular location">
    <subcellularLocation>
        <location evidence="9">Cytoplasm</location>
    </subcellularLocation>
</comment>
<keyword evidence="12" id="KW-1185">Reference proteome</keyword>
<evidence type="ECO:0000313" key="11">
    <source>
        <dbReference type="EMBL" id="SDL77560.1"/>
    </source>
</evidence>
<dbReference type="InterPro" id="IPR004559">
    <property type="entry name" value="HemW-like"/>
</dbReference>
<dbReference type="InterPro" id="IPR010723">
    <property type="entry name" value="HemN_C"/>
</dbReference>
<dbReference type="Pfam" id="PF04055">
    <property type="entry name" value="Radical_SAM"/>
    <property type="match status" value="1"/>
</dbReference>
<evidence type="ECO:0000256" key="2">
    <source>
        <dbReference type="ARBA" id="ARBA00017228"/>
    </source>
</evidence>
<dbReference type="InterPro" id="IPR013785">
    <property type="entry name" value="Aldolase_TIM"/>
</dbReference>
<protein>
    <recommendedName>
        <fullName evidence="2 9">Heme chaperone HemW</fullName>
    </recommendedName>
</protein>
<dbReference type="InterPro" id="IPR034505">
    <property type="entry name" value="Coproporphyrinogen-III_oxidase"/>
</dbReference>
<dbReference type="CDD" id="cd01335">
    <property type="entry name" value="Radical_SAM"/>
    <property type="match status" value="1"/>
</dbReference>
<reference evidence="11 12" key="1">
    <citation type="submission" date="2016-10" db="EMBL/GenBank/DDBJ databases">
        <authorList>
            <person name="de Groot N.N."/>
        </authorList>
    </citation>
    <scope>NUCLEOTIDE SEQUENCE [LARGE SCALE GENOMIC DNA]</scope>
    <source>
        <strain evidence="11 12">DSM 1736</strain>
    </source>
</reference>
<dbReference type="SFLD" id="SFLDG01065">
    <property type="entry name" value="anaerobic_coproporphyrinogen-I"/>
    <property type="match status" value="1"/>
</dbReference>
<name>A0A1G9MTJ6_9FIRM</name>
<dbReference type="PROSITE" id="PS51918">
    <property type="entry name" value="RADICAL_SAM"/>
    <property type="match status" value="1"/>
</dbReference>